<evidence type="ECO:0000313" key="2">
    <source>
        <dbReference type="EMBL" id="TFF39308.1"/>
    </source>
</evidence>
<reference evidence="2 3" key="1">
    <citation type="journal article" date="2017" name="Int. J. Syst. Evol. Microbiol.">
        <title>Mucilaginibacterpsychrotolerans sp. nov., isolated from peatlands.</title>
        <authorList>
            <person name="Deng Y."/>
            <person name="Shen L."/>
            <person name="Xu B."/>
            <person name="Liu Y."/>
            <person name="Gu Z."/>
            <person name="Liu H."/>
            <person name="Zhou Y."/>
        </authorList>
    </citation>
    <scope>NUCLEOTIDE SEQUENCE [LARGE SCALE GENOMIC DNA]</scope>
    <source>
        <strain evidence="2 3">NH7-4</strain>
    </source>
</reference>
<keyword evidence="1" id="KW-0732">Signal</keyword>
<dbReference type="OrthoDB" id="1495312at2"/>
<dbReference type="EMBL" id="SOZE01000004">
    <property type="protein sequence ID" value="TFF39308.1"/>
    <property type="molecule type" value="Genomic_DNA"/>
</dbReference>
<dbReference type="Proteomes" id="UP000297540">
    <property type="component" value="Unassembled WGS sequence"/>
</dbReference>
<dbReference type="RefSeq" id="WP_133227585.1">
    <property type="nucleotide sequence ID" value="NZ_SOZE01000004.1"/>
</dbReference>
<organism evidence="2 3">
    <name type="scientific">Mucilaginibacter psychrotolerans</name>
    <dbReference type="NCBI Taxonomy" id="1524096"/>
    <lineage>
        <taxon>Bacteria</taxon>
        <taxon>Pseudomonadati</taxon>
        <taxon>Bacteroidota</taxon>
        <taxon>Sphingobacteriia</taxon>
        <taxon>Sphingobacteriales</taxon>
        <taxon>Sphingobacteriaceae</taxon>
        <taxon>Mucilaginibacter</taxon>
    </lineage>
</organism>
<protein>
    <submittedName>
        <fullName evidence="2">Uncharacterized protein</fullName>
    </submittedName>
</protein>
<evidence type="ECO:0000256" key="1">
    <source>
        <dbReference type="SAM" id="SignalP"/>
    </source>
</evidence>
<evidence type="ECO:0000313" key="3">
    <source>
        <dbReference type="Proteomes" id="UP000297540"/>
    </source>
</evidence>
<feature type="chain" id="PRO_5021452716" evidence="1">
    <location>
        <begin position="20"/>
        <end position="128"/>
    </location>
</feature>
<sequence>MKAISLTLFLLCCVTICKAQSAPATDKNAYCSIDNAAALKLIGKHAKISAEGGVYSTLNDSESLKWPSPEIKALSGRSGWKKYKPAKGDVGTIVHVFIDNVSTSKYIYLLQIKGIYVPVACGYIALTE</sequence>
<dbReference type="AlphaFoldDB" id="A0A4Y8SKA2"/>
<keyword evidence="3" id="KW-1185">Reference proteome</keyword>
<name>A0A4Y8SKA2_9SPHI</name>
<feature type="signal peptide" evidence="1">
    <location>
        <begin position="1"/>
        <end position="19"/>
    </location>
</feature>
<gene>
    <name evidence="2" type="ORF">E2R66_06720</name>
</gene>
<comment type="caution">
    <text evidence="2">The sequence shown here is derived from an EMBL/GenBank/DDBJ whole genome shotgun (WGS) entry which is preliminary data.</text>
</comment>
<proteinExistence type="predicted"/>
<accession>A0A4Y8SKA2</accession>